<gene>
    <name evidence="2" type="ORF">HYPSUDRAFT_69349</name>
</gene>
<evidence type="ECO:0000256" key="1">
    <source>
        <dbReference type="SAM" id="MobiDB-lite"/>
    </source>
</evidence>
<name>A0A0D2NQZ5_HYPSF</name>
<protein>
    <submittedName>
        <fullName evidence="2">Uncharacterized protein</fullName>
    </submittedName>
</protein>
<evidence type="ECO:0000313" key="2">
    <source>
        <dbReference type="EMBL" id="KJA19171.1"/>
    </source>
</evidence>
<feature type="region of interest" description="Disordered" evidence="1">
    <location>
        <begin position="42"/>
        <end position="121"/>
    </location>
</feature>
<dbReference type="AlphaFoldDB" id="A0A0D2NQZ5"/>
<feature type="region of interest" description="Disordered" evidence="1">
    <location>
        <begin position="287"/>
        <end position="314"/>
    </location>
</feature>
<organism evidence="2 3">
    <name type="scientific">Hypholoma sublateritium (strain FD-334 SS-4)</name>
    <dbReference type="NCBI Taxonomy" id="945553"/>
    <lineage>
        <taxon>Eukaryota</taxon>
        <taxon>Fungi</taxon>
        <taxon>Dikarya</taxon>
        <taxon>Basidiomycota</taxon>
        <taxon>Agaricomycotina</taxon>
        <taxon>Agaricomycetes</taxon>
        <taxon>Agaricomycetidae</taxon>
        <taxon>Agaricales</taxon>
        <taxon>Agaricineae</taxon>
        <taxon>Strophariaceae</taxon>
        <taxon>Hypholoma</taxon>
    </lineage>
</organism>
<dbReference type="OrthoDB" id="3232670at2759"/>
<feature type="compositionally biased region" description="Basic residues" evidence="1">
    <location>
        <begin position="72"/>
        <end position="84"/>
    </location>
</feature>
<keyword evidence="3" id="KW-1185">Reference proteome</keyword>
<feature type="compositionally biased region" description="Polar residues" evidence="1">
    <location>
        <begin position="252"/>
        <end position="271"/>
    </location>
</feature>
<feature type="region of interest" description="Disordered" evidence="1">
    <location>
        <begin position="238"/>
        <end position="271"/>
    </location>
</feature>
<reference evidence="3" key="1">
    <citation type="submission" date="2014-04" db="EMBL/GenBank/DDBJ databases">
        <title>Evolutionary Origins and Diversification of the Mycorrhizal Mutualists.</title>
        <authorList>
            <consortium name="DOE Joint Genome Institute"/>
            <consortium name="Mycorrhizal Genomics Consortium"/>
            <person name="Kohler A."/>
            <person name="Kuo A."/>
            <person name="Nagy L.G."/>
            <person name="Floudas D."/>
            <person name="Copeland A."/>
            <person name="Barry K.W."/>
            <person name="Cichocki N."/>
            <person name="Veneault-Fourrey C."/>
            <person name="LaButti K."/>
            <person name="Lindquist E.A."/>
            <person name="Lipzen A."/>
            <person name="Lundell T."/>
            <person name="Morin E."/>
            <person name="Murat C."/>
            <person name="Riley R."/>
            <person name="Ohm R."/>
            <person name="Sun H."/>
            <person name="Tunlid A."/>
            <person name="Henrissat B."/>
            <person name="Grigoriev I.V."/>
            <person name="Hibbett D.S."/>
            <person name="Martin F."/>
        </authorList>
    </citation>
    <scope>NUCLEOTIDE SEQUENCE [LARGE SCALE GENOMIC DNA]</scope>
    <source>
        <strain evidence="3">FD-334 SS-4</strain>
    </source>
</reference>
<dbReference type="Proteomes" id="UP000054270">
    <property type="component" value="Unassembled WGS sequence"/>
</dbReference>
<accession>A0A0D2NQZ5</accession>
<sequence>MSDCDQKRPAPLKLSCTSYIIDLDLPGTSLISSPKLQILFSSSSPAMSAPPRPVTKSKYLRNPPPPLQLKSSFHHPRTKRASRRISRDKSRASVQSLESAGPLSPITPRSKMPSKKEQHRRRLLKLKRTFGEEVPTELINSSILSGSLKDLPSLGSSPQSLSHIALHLPSLPLGSNPNSPSFRPRKKGILGSISGARQTPSVSPVQVNIVKKISHETPRPPASPLVILISTHESTINLSSSDDDQLPSSPSVNRTPVQSDRMTSGSRSQWPRTPFVHAFEPSVAHLVPPSLADSGRQTAKRNERRQGWSGEWNQPDIQDVIERLRNIK</sequence>
<evidence type="ECO:0000313" key="3">
    <source>
        <dbReference type="Proteomes" id="UP000054270"/>
    </source>
</evidence>
<dbReference type="EMBL" id="KN817580">
    <property type="protein sequence ID" value="KJA19171.1"/>
    <property type="molecule type" value="Genomic_DNA"/>
</dbReference>
<proteinExistence type="predicted"/>